<protein>
    <submittedName>
        <fullName evidence="9">CytM</fullName>
    </submittedName>
</protein>
<evidence type="ECO:0000256" key="2">
    <source>
        <dbReference type="ARBA" id="ARBA00022617"/>
    </source>
</evidence>
<dbReference type="Gene3D" id="1.10.760.10">
    <property type="entry name" value="Cytochrome c-like domain"/>
    <property type="match status" value="1"/>
</dbReference>
<proteinExistence type="predicted"/>
<dbReference type="GO" id="GO:0009055">
    <property type="term" value="F:electron transfer activity"/>
    <property type="evidence" value="ECO:0007669"/>
    <property type="project" value="InterPro"/>
</dbReference>
<dbReference type="STRING" id="388467.A19Y_3277"/>
<keyword evidence="5 6" id="KW-0408">Iron</keyword>
<dbReference type="PANTHER" id="PTHR37823">
    <property type="entry name" value="CYTOCHROME C-553-LIKE"/>
    <property type="match status" value="1"/>
</dbReference>
<evidence type="ECO:0000256" key="3">
    <source>
        <dbReference type="ARBA" id="ARBA00022723"/>
    </source>
</evidence>
<dbReference type="PROSITE" id="PS51007">
    <property type="entry name" value="CYTC"/>
    <property type="match status" value="1"/>
</dbReference>
<dbReference type="GO" id="GO:0046872">
    <property type="term" value="F:metal ion binding"/>
    <property type="evidence" value="ECO:0007669"/>
    <property type="project" value="UniProtKB-KW"/>
</dbReference>
<keyword evidence="3 6" id="KW-0479">Metal-binding</keyword>
<dbReference type="eggNOG" id="COG2010">
    <property type="taxonomic scope" value="Bacteria"/>
</dbReference>
<dbReference type="Proteomes" id="UP000027395">
    <property type="component" value="Chromosome"/>
</dbReference>
<dbReference type="PANTHER" id="PTHR37823:SF1">
    <property type="entry name" value="CYTOCHROME C-553-LIKE"/>
    <property type="match status" value="1"/>
</dbReference>
<evidence type="ECO:0000256" key="4">
    <source>
        <dbReference type="ARBA" id="ARBA00022982"/>
    </source>
</evidence>
<name>A0A073CID2_PLAA1</name>
<keyword evidence="7" id="KW-1133">Transmembrane helix</keyword>
<keyword evidence="4" id="KW-0249">Electron transport</keyword>
<dbReference type="HOGENOM" id="CLU_137907_1_1_3"/>
<dbReference type="GeneID" id="77288278"/>
<feature type="domain" description="Cytochrome c" evidence="8">
    <location>
        <begin position="53"/>
        <end position="126"/>
    </location>
</feature>
<dbReference type="InterPro" id="IPR009056">
    <property type="entry name" value="Cyt_c-like_dom"/>
</dbReference>
<dbReference type="AlphaFoldDB" id="A0A073CID2"/>
<accession>A0A073CID2</accession>
<dbReference type="PATRIC" id="fig|388467.6.peg.3223"/>
<evidence type="ECO:0000256" key="6">
    <source>
        <dbReference type="PROSITE-ProRule" id="PRU00433"/>
    </source>
</evidence>
<evidence type="ECO:0000313" key="9">
    <source>
        <dbReference type="EMBL" id="KEI68074.1"/>
    </source>
</evidence>
<keyword evidence="1" id="KW-0813">Transport</keyword>
<dbReference type="EMBL" id="CM002803">
    <property type="protein sequence ID" value="KEI68074.1"/>
    <property type="molecule type" value="Genomic_DNA"/>
</dbReference>
<dbReference type="GO" id="GO:0020037">
    <property type="term" value="F:heme binding"/>
    <property type="evidence" value="ECO:0007669"/>
    <property type="project" value="InterPro"/>
</dbReference>
<keyword evidence="10" id="KW-1185">Reference proteome</keyword>
<evidence type="ECO:0000256" key="5">
    <source>
        <dbReference type="ARBA" id="ARBA00023004"/>
    </source>
</evidence>
<dbReference type="InterPro" id="IPR036909">
    <property type="entry name" value="Cyt_c-like_dom_sf"/>
</dbReference>
<evidence type="ECO:0000259" key="8">
    <source>
        <dbReference type="PROSITE" id="PS51007"/>
    </source>
</evidence>
<evidence type="ECO:0000313" key="10">
    <source>
        <dbReference type="Proteomes" id="UP000027395"/>
    </source>
</evidence>
<sequence length="126" mass="13959">MDNQLAITEIDVLIKRASITTLALMVLILGWIFVLPKLQVSDPYVENVLSIKGDFVRGQAIFLYNCAGCHAWQTDSQVGPSLQDVSQRKSEVGIIQQVTGGNTPPMPKFQPNPQEMADLLNYLETL</sequence>
<dbReference type="RefSeq" id="WP_026788497.1">
    <property type="nucleotide sequence ID" value="NZ_CM002803.1"/>
</dbReference>
<keyword evidence="2 6" id="KW-0349">Heme</keyword>
<evidence type="ECO:0000256" key="1">
    <source>
        <dbReference type="ARBA" id="ARBA00022448"/>
    </source>
</evidence>
<organism evidence="9 10">
    <name type="scientific">Planktothrix agardhii (strain NIVA-CYA 126/8)</name>
    <dbReference type="NCBI Taxonomy" id="388467"/>
    <lineage>
        <taxon>Bacteria</taxon>
        <taxon>Bacillati</taxon>
        <taxon>Cyanobacteriota</taxon>
        <taxon>Cyanophyceae</taxon>
        <taxon>Oscillatoriophycideae</taxon>
        <taxon>Oscillatoriales</taxon>
        <taxon>Microcoleaceae</taxon>
        <taxon>Planktothrix</taxon>
    </lineage>
</organism>
<dbReference type="SUPFAM" id="SSF46626">
    <property type="entry name" value="Cytochrome c"/>
    <property type="match status" value="1"/>
</dbReference>
<gene>
    <name evidence="9" type="primary">cytM</name>
    <name evidence="9" type="ORF">A19Y_3277</name>
</gene>
<keyword evidence="7" id="KW-0472">Membrane</keyword>
<dbReference type="Pfam" id="PF13442">
    <property type="entry name" value="Cytochrome_CBB3"/>
    <property type="match status" value="1"/>
</dbReference>
<evidence type="ECO:0000256" key="7">
    <source>
        <dbReference type="SAM" id="Phobius"/>
    </source>
</evidence>
<feature type="transmembrane region" description="Helical" evidence="7">
    <location>
        <begin position="12"/>
        <end position="34"/>
    </location>
</feature>
<reference evidence="9 10" key="1">
    <citation type="journal article" date="2014" name="Appl. Environ. Microbiol.">
        <title>Elucidation of insertion elements encoded on plasmids and in vitro construction of shuttle vectors from the toxic cyanobacterium Planktothrix.</title>
        <authorList>
            <person name="Christiansen G."/>
            <person name="Goesmann A."/>
            <person name="Kurmayer R."/>
        </authorList>
    </citation>
    <scope>NUCLEOTIDE SEQUENCE [LARGE SCALE GENOMIC DNA]</scope>
    <source>
        <strain evidence="9 10">NIVA-CYA 126/8</strain>
    </source>
</reference>
<dbReference type="InterPro" id="IPR051811">
    <property type="entry name" value="Cytochrome_c550/c551-like"/>
</dbReference>
<keyword evidence="7" id="KW-0812">Transmembrane</keyword>